<dbReference type="AlphaFoldDB" id="A0A3B4B2H8"/>
<organism evidence="1 2">
    <name type="scientific">Periophthalmus magnuspinnatus</name>
    <dbReference type="NCBI Taxonomy" id="409849"/>
    <lineage>
        <taxon>Eukaryota</taxon>
        <taxon>Metazoa</taxon>
        <taxon>Chordata</taxon>
        <taxon>Craniata</taxon>
        <taxon>Vertebrata</taxon>
        <taxon>Euteleostomi</taxon>
        <taxon>Actinopterygii</taxon>
        <taxon>Neopterygii</taxon>
        <taxon>Teleostei</taxon>
        <taxon>Neoteleostei</taxon>
        <taxon>Acanthomorphata</taxon>
        <taxon>Gobiaria</taxon>
        <taxon>Gobiiformes</taxon>
        <taxon>Gobioidei</taxon>
        <taxon>Gobiidae</taxon>
        <taxon>Oxudercinae</taxon>
        <taxon>Periophthalmus</taxon>
    </lineage>
</organism>
<evidence type="ECO:0000313" key="1">
    <source>
        <dbReference type="Ensembl" id="ENSPMGP00000022864.1"/>
    </source>
</evidence>
<reference evidence="1" key="1">
    <citation type="submission" date="2025-08" db="UniProtKB">
        <authorList>
            <consortium name="Ensembl"/>
        </authorList>
    </citation>
    <scope>IDENTIFICATION</scope>
</reference>
<accession>A0A3B4B2H8</accession>
<protein>
    <submittedName>
        <fullName evidence="1">Uncharacterized protein</fullName>
    </submittedName>
</protein>
<name>A0A3B4B2H8_9GOBI</name>
<dbReference type="Proteomes" id="UP000261520">
    <property type="component" value="Unplaced"/>
</dbReference>
<dbReference type="Ensembl" id="ENSPMGT00000024356.1">
    <property type="protein sequence ID" value="ENSPMGP00000022864.1"/>
    <property type="gene ID" value="ENSPMGG00000018504.1"/>
</dbReference>
<keyword evidence="2" id="KW-1185">Reference proteome</keyword>
<sequence length="92" mass="10697">MFLLGTKLKKSIIVLFEDIQVWEEGDERDQRKGRGSKVTAEIVNASCTIGCWYGTNPWPEACLDRHTRDDRAKRTTWRLRVQWEFLEVAIAG</sequence>
<proteinExistence type="predicted"/>
<evidence type="ECO:0000313" key="2">
    <source>
        <dbReference type="Proteomes" id="UP000261520"/>
    </source>
</evidence>
<reference evidence="1" key="2">
    <citation type="submission" date="2025-09" db="UniProtKB">
        <authorList>
            <consortium name="Ensembl"/>
        </authorList>
    </citation>
    <scope>IDENTIFICATION</scope>
</reference>